<reference evidence="1" key="1">
    <citation type="submission" date="2024-02" db="EMBL/GenBank/DDBJ databases">
        <title>Klebsiella phages.</title>
        <authorList>
            <person name="Li J."/>
            <person name="Feng Y."/>
            <person name="Zong Z."/>
        </authorList>
    </citation>
    <scope>NUCLEOTIDE SEQUENCE</scope>
</reference>
<dbReference type="EMBL" id="PP357458">
    <property type="protein sequence ID" value="WWT40973.1"/>
    <property type="molecule type" value="Genomic_DNA"/>
</dbReference>
<sequence>MKPEQKFKVGDRVADIHTGKVGNITAIYWSEGDKHNPAEWAYSMDKMGWLFIGESDLVAV</sequence>
<protein>
    <submittedName>
        <fullName evidence="1">Uncharacterized protein</fullName>
    </submittedName>
</protein>
<organism evidence="1">
    <name type="scientific">Klebsiella phage phi1_175008</name>
    <dbReference type="NCBI Taxonomy" id="3127744"/>
    <lineage>
        <taxon>Viruses</taxon>
        <taxon>Duplodnaviria</taxon>
        <taxon>Heunggongvirae</taxon>
        <taxon>Uroviricota</taxon>
        <taxon>Caudoviricetes</taxon>
        <taxon>Stephanstirmvirinae</taxon>
    </lineage>
</organism>
<proteinExistence type="predicted"/>
<evidence type="ECO:0000313" key="1">
    <source>
        <dbReference type="EMBL" id="WWT40973.1"/>
    </source>
</evidence>
<name>A0AC61ZST7_9CAUD</name>
<accession>A0AC61ZST7</accession>